<sequence length="37" mass="4400">MSRWARAHRRPARIPPETGIRRAQPRALTWLWCCSVI</sequence>
<protein>
    <submittedName>
        <fullName evidence="1">Uncharacterized protein</fullName>
    </submittedName>
</protein>
<dbReference type="HOGENOM" id="CLU_3344650_0_0_11"/>
<accession>A0A066Z0C1</accession>
<evidence type="ECO:0000313" key="1">
    <source>
        <dbReference type="EMBL" id="KDN87213.1"/>
    </source>
</evidence>
<reference evidence="1 2" key="1">
    <citation type="submission" date="2014-05" db="EMBL/GenBank/DDBJ databases">
        <title>Draft Genome Sequence of Kitasatospora cheerisanensis KCTC 2395.</title>
        <authorList>
            <person name="Nam D.H."/>
        </authorList>
    </citation>
    <scope>NUCLEOTIDE SEQUENCE [LARGE SCALE GENOMIC DNA]</scope>
    <source>
        <strain evidence="1 2">KCTC 2395</strain>
    </source>
</reference>
<dbReference type="Proteomes" id="UP000027178">
    <property type="component" value="Unassembled WGS sequence"/>
</dbReference>
<evidence type="ECO:0000313" key="2">
    <source>
        <dbReference type="Proteomes" id="UP000027178"/>
    </source>
</evidence>
<proteinExistence type="predicted"/>
<dbReference type="AlphaFoldDB" id="A0A066Z0C1"/>
<organism evidence="1 2">
    <name type="scientific">Kitasatospora cheerisanensis KCTC 2395</name>
    <dbReference type="NCBI Taxonomy" id="1348663"/>
    <lineage>
        <taxon>Bacteria</taxon>
        <taxon>Bacillati</taxon>
        <taxon>Actinomycetota</taxon>
        <taxon>Actinomycetes</taxon>
        <taxon>Kitasatosporales</taxon>
        <taxon>Streptomycetaceae</taxon>
        <taxon>Kitasatospora</taxon>
    </lineage>
</organism>
<comment type="caution">
    <text evidence="1">The sequence shown here is derived from an EMBL/GenBank/DDBJ whole genome shotgun (WGS) entry which is preliminary data.</text>
</comment>
<gene>
    <name evidence="1" type="ORF">KCH_10340</name>
</gene>
<name>A0A066Z0C1_9ACTN</name>
<keyword evidence="2" id="KW-1185">Reference proteome</keyword>
<dbReference type="EMBL" id="JNBY01000049">
    <property type="protein sequence ID" value="KDN87213.1"/>
    <property type="molecule type" value="Genomic_DNA"/>
</dbReference>